<feature type="region of interest" description="Disordered" evidence="7">
    <location>
        <begin position="283"/>
        <end position="309"/>
    </location>
</feature>
<feature type="compositionally biased region" description="Low complexity" evidence="7">
    <location>
        <begin position="14"/>
        <end position="25"/>
    </location>
</feature>
<comment type="subcellular location">
    <subcellularLocation>
        <location evidence="1">Nucleus</location>
    </subcellularLocation>
</comment>
<dbReference type="InterPro" id="IPR045239">
    <property type="entry name" value="bHLH95_bHLH"/>
</dbReference>
<sequence length="432" mass="47487">MESANLHHQHQLHQDQFSGSSSLSTPSFYSGVGNNSWNQNTLLNNAGGNLNLNADGFISNTRPRDSRQTNVHDLVPPSIDTSMIQDLGYSNWVTNTYTNQSAHDLHLAKIKEELSESAISCSSSSPEDYHLPSTSYIIRHGHRGNIHDLNENIFLKNFSSNCQLNELQGGSLYSNNSHQSTTPSFGGLATPSRGNFSQIFPTANISNPNSSFLNSSGMNLQVLDLLTSTKFGGGYDHQLAHNNLGLFKEAPSYGHEHLKEPSHWLTNSHNKVSSTFINGVTETKRSNSSVSEPKASHTASKKPRLESRSSLAPFKVGKVRKEKLGDRIAALQQLVAPFGKTDTASVLMEAIGYIKFLQDQVETLSVPYMKPSRNNTRRSMHEGQGSMEDADEEQTRDLRSRGLCLVPLSCMSYITNDNIGGWPSASEFGGRT</sequence>
<evidence type="ECO:0000256" key="1">
    <source>
        <dbReference type="ARBA" id="ARBA00004123"/>
    </source>
</evidence>
<evidence type="ECO:0000313" key="9">
    <source>
        <dbReference type="EMBL" id="KAF5205199.1"/>
    </source>
</evidence>
<dbReference type="PANTHER" id="PTHR16223:SF56">
    <property type="entry name" value="TRANSCRIPTION FACTOR BHLH110"/>
    <property type="match status" value="1"/>
</dbReference>
<evidence type="ECO:0000256" key="6">
    <source>
        <dbReference type="ARBA" id="ARBA00023242"/>
    </source>
</evidence>
<evidence type="ECO:0000259" key="8">
    <source>
        <dbReference type="PROSITE" id="PS50888"/>
    </source>
</evidence>
<proteinExistence type="predicted"/>
<comment type="subunit">
    <text evidence="2">Homodimer.</text>
</comment>
<dbReference type="EMBL" id="JABWDY010004400">
    <property type="protein sequence ID" value="KAF5205199.1"/>
    <property type="molecule type" value="Genomic_DNA"/>
</dbReference>
<organism evidence="9 10">
    <name type="scientific">Thalictrum thalictroides</name>
    <name type="common">Rue-anemone</name>
    <name type="synonym">Anemone thalictroides</name>
    <dbReference type="NCBI Taxonomy" id="46969"/>
    <lineage>
        <taxon>Eukaryota</taxon>
        <taxon>Viridiplantae</taxon>
        <taxon>Streptophyta</taxon>
        <taxon>Embryophyta</taxon>
        <taxon>Tracheophyta</taxon>
        <taxon>Spermatophyta</taxon>
        <taxon>Magnoliopsida</taxon>
        <taxon>Ranunculales</taxon>
        <taxon>Ranunculaceae</taxon>
        <taxon>Thalictroideae</taxon>
        <taxon>Thalictrum</taxon>
    </lineage>
</organism>
<dbReference type="Gene3D" id="4.10.280.10">
    <property type="entry name" value="Helix-loop-helix DNA-binding domain"/>
    <property type="match status" value="1"/>
</dbReference>
<evidence type="ECO:0000256" key="4">
    <source>
        <dbReference type="ARBA" id="ARBA00023125"/>
    </source>
</evidence>
<evidence type="ECO:0000256" key="5">
    <source>
        <dbReference type="ARBA" id="ARBA00023163"/>
    </source>
</evidence>
<keyword evidence="4" id="KW-0238">DNA-binding</keyword>
<gene>
    <name evidence="9" type="ORF">FRX31_005214</name>
</gene>
<protein>
    <submittedName>
        <fullName evidence="9">Transcription factor bhlh</fullName>
    </submittedName>
</protein>
<dbReference type="FunFam" id="4.10.280.10:FF:000032">
    <property type="entry name" value="Transcription factor bHLH123 family"/>
    <property type="match status" value="1"/>
</dbReference>
<keyword evidence="3" id="KW-0805">Transcription regulation</keyword>
<comment type="caution">
    <text evidence="9">The sequence shown here is derived from an EMBL/GenBank/DDBJ whole genome shotgun (WGS) entry which is preliminary data.</text>
</comment>
<dbReference type="InterPro" id="IPR045843">
    <property type="entry name" value="IND-like"/>
</dbReference>
<dbReference type="GO" id="GO:0005634">
    <property type="term" value="C:nucleus"/>
    <property type="evidence" value="ECO:0007669"/>
    <property type="project" value="UniProtKB-SubCell"/>
</dbReference>
<keyword evidence="5" id="KW-0804">Transcription</keyword>
<dbReference type="SUPFAM" id="SSF47459">
    <property type="entry name" value="HLH, helix-loop-helix DNA-binding domain"/>
    <property type="match status" value="1"/>
</dbReference>
<dbReference type="CDD" id="cd11393">
    <property type="entry name" value="bHLH_AtbHLH_like"/>
    <property type="match status" value="1"/>
</dbReference>
<dbReference type="GO" id="GO:0046983">
    <property type="term" value="F:protein dimerization activity"/>
    <property type="evidence" value="ECO:0007669"/>
    <property type="project" value="InterPro"/>
</dbReference>
<evidence type="ECO:0000256" key="2">
    <source>
        <dbReference type="ARBA" id="ARBA00011738"/>
    </source>
</evidence>
<accession>A0A7J6X6A3</accession>
<evidence type="ECO:0000256" key="3">
    <source>
        <dbReference type="ARBA" id="ARBA00023015"/>
    </source>
</evidence>
<dbReference type="GO" id="GO:0000978">
    <property type="term" value="F:RNA polymerase II cis-regulatory region sequence-specific DNA binding"/>
    <property type="evidence" value="ECO:0007669"/>
    <property type="project" value="TreeGrafter"/>
</dbReference>
<evidence type="ECO:0000313" key="10">
    <source>
        <dbReference type="Proteomes" id="UP000554482"/>
    </source>
</evidence>
<keyword evidence="6" id="KW-0539">Nucleus</keyword>
<dbReference type="PROSITE" id="PS50888">
    <property type="entry name" value="BHLH"/>
    <property type="match status" value="1"/>
</dbReference>
<dbReference type="AlphaFoldDB" id="A0A7J6X6A3"/>
<dbReference type="PANTHER" id="PTHR16223">
    <property type="entry name" value="TRANSCRIPTION FACTOR BHLH83-RELATED"/>
    <property type="match status" value="1"/>
</dbReference>
<name>A0A7J6X6A3_THATH</name>
<feature type="domain" description="BHLH" evidence="8">
    <location>
        <begin position="308"/>
        <end position="357"/>
    </location>
</feature>
<dbReference type="InterPro" id="IPR036638">
    <property type="entry name" value="HLH_DNA-bd_sf"/>
</dbReference>
<dbReference type="InterPro" id="IPR011598">
    <property type="entry name" value="bHLH_dom"/>
</dbReference>
<feature type="region of interest" description="Disordered" evidence="7">
    <location>
        <begin position="1"/>
        <end position="25"/>
    </location>
</feature>
<dbReference type="GO" id="GO:0000981">
    <property type="term" value="F:DNA-binding transcription factor activity, RNA polymerase II-specific"/>
    <property type="evidence" value="ECO:0007669"/>
    <property type="project" value="TreeGrafter"/>
</dbReference>
<feature type="region of interest" description="Disordered" evidence="7">
    <location>
        <begin position="369"/>
        <end position="390"/>
    </location>
</feature>
<dbReference type="OrthoDB" id="760019at2759"/>
<evidence type="ECO:0000256" key="7">
    <source>
        <dbReference type="SAM" id="MobiDB-lite"/>
    </source>
</evidence>
<keyword evidence="10" id="KW-1185">Reference proteome</keyword>
<dbReference type="Proteomes" id="UP000554482">
    <property type="component" value="Unassembled WGS sequence"/>
</dbReference>
<reference evidence="9 10" key="1">
    <citation type="submission" date="2020-06" db="EMBL/GenBank/DDBJ databases">
        <title>Transcriptomic and genomic resources for Thalictrum thalictroides and T. hernandezii: Facilitating candidate gene discovery in an emerging model plant lineage.</title>
        <authorList>
            <person name="Arias T."/>
            <person name="Riano-Pachon D.M."/>
            <person name="Di Stilio V.S."/>
        </authorList>
    </citation>
    <scope>NUCLEOTIDE SEQUENCE [LARGE SCALE GENOMIC DNA]</scope>
    <source>
        <strain evidence="10">cv. WT478/WT964</strain>
        <tissue evidence="9">Leaves</tissue>
    </source>
</reference>